<keyword evidence="4" id="KW-1185">Reference proteome</keyword>
<dbReference type="InterPro" id="IPR006121">
    <property type="entry name" value="HMA_dom"/>
</dbReference>
<dbReference type="EMBL" id="JAWDIS010000002">
    <property type="protein sequence ID" value="MDU0367783.1"/>
    <property type="molecule type" value="Genomic_DNA"/>
</dbReference>
<dbReference type="SUPFAM" id="SSF55008">
    <property type="entry name" value="HMA, heavy metal-associated domain"/>
    <property type="match status" value="1"/>
</dbReference>
<keyword evidence="1" id="KW-0479">Metal-binding</keyword>
<gene>
    <name evidence="3" type="ORF">RWH45_11205</name>
</gene>
<dbReference type="PROSITE" id="PS51257">
    <property type="entry name" value="PROKAR_LIPOPROTEIN"/>
    <property type="match status" value="1"/>
</dbReference>
<comment type="caution">
    <text evidence="3">The sequence shown here is derived from an EMBL/GenBank/DDBJ whole genome shotgun (WGS) entry which is preliminary data.</text>
</comment>
<dbReference type="Proteomes" id="UP001263371">
    <property type="component" value="Unassembled WGS sequence"/>
</dbReference>
<feature type="domain" description="HMA" evidence="2">
    <location>
        <begin position="40"/>
        <end position="108"/>
    </location>
</feature>
<evidence type="ECO:0000313" key="4">
    <source>
        <dbReference type="Proteomes" id="UP001263371"/>
    </source>
</evidence>
<evidence type="ECO:0000313" key="3">
    <source>
        <dbReference type="EMBL" id="MDU0367783.1"/>
    </source>
</evidence>
<proteinExistence type="predicted"/>
<sequence length="109" mass="10782">MSEQRIELGLTAAAPAGGGCGEACGCGHAAAASAAAAATATDELRVEGMTCEHCVRAVTEELSSLAGVDVVDIALQAGGTSMVRITRTEDVTDDDLAAAIDEAGYSLAP</sequence>
<dbReference type="InterPro" id="IPR017969">
    <property type="entry name" value="Heavy-metal-associated_CS"/>
</dbReference>
<evidence type="ECO:0000259" key="2">
    <source>
        <dbReference type="PROSITE" id="PS50846"/>
    </source>
</evidence>
<dbReference type="Pfam" id="PF00403">
    <property type="entry name" value="HMA"/>
    <property type="match status" value="1"/>
</dbReference>
<dbReference type="InterPro" id="IPR036163">
    <property type="entry name" value="HMA_dom_sf"/>
</dbReference>
<dbReference type="PROSITE" id="PS50846">
    <property type="entry name" value="HMA_2"/>
    <property type="match status" value="1"/>
</dbReference>
<organism evidence="3 4">
    <name type="scientific">Microbacterium galbum</name>
    <dbReference type="NCBI Taxonomy" id="3075994"/>
    <lineage>
        <taxon>Bacteria</taxon>
        <taxon>Bacillati</taxon>
        <taxon>Actinomycetota</taxon>
        <taxon>Actinomycetes</taxon>
        <taxon>Micrococcales</taxon>
        <taxon>Microbacteriaceae</taxon>
        <taxon>Microbacterium</taxon>
    </lineage>
</organism>
<dbReference type="CDD" id="cd00371">
    <property type="entry name" value="HMA"/>
    <property type="match status" value="1"/>
</dbReference>
<evidence type="ECO:0000256" key="1">
    <source>
        <dbReference type="ARBA" id="ARBA00022723"/>
    </source>
</evidence>
<dbReference type="PROSITE" id="PS01047">
    <property type="entry name" value="HMA_1"/>
    <property type="match status" value="1"/>
</dbReference>
<protein>
    <submittedName>
        <fullName evidence="3">Cation transporter</fullName>
    </submittedName>
</protein>
<name>A0ABU3T8T9_9MICO</name>
<accession>A0ABU3T8T9</accession>
<dbReference type="RefSeq" id="WP_315994975.1">
    <property type="nucleotide sequence ID" value="NZ_JAWDIS010000002.1"/>
</dbReference>
<reference evidence="3 4" key="1">
    <citation type="submission" date="2023-09" db="EMBL/GenBank/DDBJ databases">
        <title>Microbacterium fusihabitans sp. nov., Microbacterium phycihabitans sp. nov., and Microbacterium cervinum sp. nov., isolated from dried seaweeds of beach.</title>
        <authorList>
            <person name="Lee S.D."/>
        </authorList>
    </citation>
    <scope>NUCLEOTIDE SEQUENCE [LARGE SCALE GENOMIC DNA]</scope>
    <source>
        <strain evidence="3 4">KSW4-17</strain>
    </source>
</reference>
<dbReference type="Gene3D" id="3.30.70.100">
    <property type="match status" value="1"/>
</dbReference>